<proteinExistence type="predicted"/>
<keyword evidence="9 10" id="KW-0472">Membrane</keyword>
<keyword evidence="3" id="KW-1003">Cell membrane</keyword>
<dbReference type="STRING" id="1503054.WT74_23180"/>
<evidence type="ECO:0000256" key="10">
    <source>
        <dbReference type="SAM" id="Phobius"/>
    </source>
</evidence>
<keyword evidence="16" id="KW-1185">Reference proteome</keyword>
<dbReference type="EMBL" id="QTPM01000023">
    <property type="protein sequence ID" value="RQY90173.1"/>
    <property type="molecule type" value="Genomic_DNA"/>
</dbReference>
<feature type="transmembrane region" description="Helical" evidence="10">
    <location>
        <begin position="31"/>
        <end position="56"/>
    </location>
</feature>
<feature type="transmembrane region" description="Helical" evidence="10">
    <location>
        <begin position="146"/>
        <end position="169"/>
    </location>
</feature>
<dbReference type="InterPro" id="IPR027417">
    <property type="entry name" value="P-loop_NTPase"/>
</dbReference>
<dbReference type="Proteomes" id="UP000281098">
    <property type="component" value="Unassembled WGS sequence"/>
</dbReference>
<feature type="domain" description="ABC transporter" evidence="11">
    <location>
        <begin position="354"/>
        <end position="589"/>
    </location>
</feature>
<dbReference type="SUPFAM" id="SSF52540">
    <property type="entry name" value="P-loop containing nucleoside triphosphate hydrolases"/>
    <property type="match status" value="1"/>
</dbReference>
<dbReference type="SMART" id="SM00382">
    <property type="entry name" value="AAA"/>
    <property type="match status" value="1"/>
</dbReference>
<evidence type="ECO:0000256" key="4">
    <source>
        <dbReference type="ARBA" id="ARBA00022519"/>
    </source>
</evidence>
<feature type="transmembrane region" description="Helical" evidence="10">
    <location>
        <begin position="287"/>
        <end position="308"/>
    </location>
</feature>
<evidence type="ECO:0000256" key="5">
    <source>
        <dbReference type="ARBA" id="ARBA00022692"/>
    </source>
</evidence>
<evidence type="ECO:0000256" key="1">
    <source>
        <dbReference type="ARBA" id="ARBA00004651"/>
    </source>
</evidence>
<evidence type="ECO:0000256" key="2">
    <source>
        <dbReference type="ARBA" id="ARBA00022448"/>
    </source>
</evidence>
<dbReference type="InterPro" id="IPR011527">
    <property type="entry name" value="ABC1_TM_dom"/>
</dbReference>
<dbReference type="GO" id="GO:0005524">
    <property type="term" value="F:ATP binding"/>
    <property type="evidence" value="ECO:0007669"/>
    <property type="project" value="UniProtKB-KW"/>
</dbReference>
<evidence type="ECO:0000313" key="15">
    <source>
        <dbReference type="Proteomes" id="UP000068603"/>
    </source>
</evidence>
<reference evidence="14 16" key="2">
    <citation type="submission" date="2018-08" db="EMBL/GenBank/DDBJ databases">
        <title>Comparative analysis of Burkholderia isolates from Puerto Rico.</title>
        <authorList>
            <person name="Hall C."/>
            <person name="Sahl J."/>
            <person name="Wagner D."/>
        </authorList>
    </citation>
    <scope>NUCLEOTIDE SEQUENCE [LARGE SCALE GENOMIC DNA]</scope>
    <source>
        <strain evidence="14 16">Bp8966</strain>
    </source>
</reference>
<evidence type="ECO:0000313" key="13">
    <source>
        <dbReference type="EMBL" id="KWA58612.1"/>
    </source>
</evidence>
<dbReference type="GO" id="GO:0005886">
    <property type="term" value="C:plasma membrane"/>
    <property type="evidence" value="ECO:0007669"/>
    <property type="project" value="UniProtKB-SubCell"/>
</dbReference>
<keyword evidence="6" id="KW-0547">Nucleotide-binding</keyword>
<evidence type="ECO:0000259" key="11">
    <source>
        <dbReference type="PROSITE" id="PS50893"/>
    </source>
</evidence>
<dbReference type="GO" id="GO:0034040">
    <property type="term" value="F:ATPase-coupled lipid transmembrane transporter activity"/>
    <property type="evidence" value="ECO:0007669"/>
    <property type="project" value="TreeGrafter"/>
</dbReference>
<dbReference type="Pfam" id="PF00664">
    <property type="entry name" value="ABC_membrane"/>
    <property type="match status" value="1"/>
</dbReference>
<protein>
    <submittedName>
        <fullName evidence="13 14">ABC transporter ATP-binding protein</fullName>
    </submittedName>
</protein>
<dbReference type="GO" id="GO:0140359">
    <property type="term" value="F:ABC-type transporter activity"/>
    <property type="evidence" value="ECO:0007669"/>
    <property type="project" value="InterPro"/>
</dbReference>
<keyword evidence="4" id="KW-0997">Cell inner membrane</keyword>
<dbReference type="Gene3D" id="1.20.1560.10">
    <property type="entry name" value="ABC transporter type 1, transmembrane domain"/>
    <property type="match status" value="1"/>
</dbReference>
<dbReference type="Gene3D" id="3.40.50.300">
    <property type="entry name" value="P-loop containing nucleotide triphosphate hydrolases"/>
    <property type="match status" value="1"/>
</dbReference>
<organism evidence="13">
    <name type="scientific">Burkholderia stagnalis</name>
    <dbReference type="NCBI Taxonomy" id="1503054"/>
    <lineage>
        <taxon>Bacteria</taxon>
        <taxon>Pseudomonadati</taxon>
        <taxon>Pseudomonadota</taxon>
        <taxon>Betaproteobacteria</taxon>
        <taxon>Burkholderiales</taxon>
        <taxon>Burkholderiaceae</taxon>
        <taxon>Burkholderia</taxon>
        <taxon>Burkholderia cepacia complex</taxon>
    </lineage>
</organism>
<dbReference type="InterPro" id="IPR039421">
    <property type="entry name" value="Type_1_exporter"/>
</dbReference>
<name>A0A107A9H4_9BURK</name>
<dbReference type="GeneID" id="93056711"/>
<evidence type="ECO:0000313" key="14">
    <source>
        <dbReference type="EMBL" id="RQY90173.1"/>
    </source>
</evidence>
<dbReference type="KEGG" id="bstg:WT74_23180"/>
<evidence type="ECO:0000256" key="9">
    <source>
        <dbReference type="ARBA" id="ARBA00023136"/>
    </source>
</evidence>
<keyword evidence="5 10" id="KW-0812">Transmembrane</keyword>
<evidence type="ECO:0000256" key="6">
    <source>
        <dbReference type="ARBA" id="ARBA00022741"/>
    </source>
</evidence>
<comment type="caution">
    <text evidence="13">The sequence shown here is derived from an EMBL/GenBank/DDBJ whole genome shotgun (WGS) entry which is preliminary data.</text>
</comment>
<reference evidence="13 15" key="1">
    <citation type="submission" date="2015-11" db="EMBL/GenBank/DDBJ databases">
        <title>Expanding the genomic diversity of Burkholderia species for the development of highly accurate diagnostics.</title>
        <authorList>
            <person name="Sahl J."/>
            <person name="Keim P."/>
            <person name="Wagner D."/>
        </authorList>
    </citation>
    <scope>NUCLEOTIDE SEQUENCE [LARGE SCALE GENOMIC DNA]</scope>
    <source>
        <strain evidence="13 15">MSMB1960WGS</strain>
    </source>
</reference>
<evidence type="ECO:0000313" key="16">
    <source>
        <dbReference type="Proteomes" id="UP000281098"/>
    </source>
</evidence>
<dbReference type="InterPro" id="IPR003593">
    <property type="entry name" value="AAA+_ATPase"/>
</dbReference>
<keyword evidence="8 10" id="KW-1133">Transmembrane helix</keyword>
<feature type="transmembrane region" description="Helical" evidence="10">
    <location>
        <begin position="175"/>
        <end position="203"/>
    </location>
</feature>
<evidence type="ECO:0000256" key="8">
    <source>
        <dbReference type="ARBA" id="ARBA00022989"/>
    </source>
</evidence>
<keyword evidence="7 13" id="KW-0067">ATP-binding</keyword>
<accession>A0A107A9H4</accession>
<dbReference type="Proteomes" id="UP000068603">
    <property type="component" value="Unassembled WGS sequence"/>
</dbReference>
<dbReference type="FunFam" id="3.40.50.300:FF:000287">
    <property type="entry name" value="Multidrug ABC transporter ATP-binding protein"/>
    <property type="match status" value="1"/>
</dbReference>
<evidence type="ECO:0000259" key="12">
    <source>
        <dbReference type="PROSITE" id="PS50929"/>
    </source>
</evidence>
<dbReference type="GO" id="GO:0016887">
    <property type="term" value="F:ATP hydrolysis activity"/>
    <property type="evidence" value="ECO:0007669"/>
    <property type="project" value="InterPro"/>
</dbReference>
<feature type="transmembrane region" description="Helical" evidence="10">
    <location>
        <begin position="259"/>
        <end position="281"/>
    </location>
</feature>
<dbReference type="AlphaFoldDB" id="A0A107A9H4"/>
<comment type="subcellular location">
    <subcellularLocation>
        <location evidence="1">Cell membrane</location>
        <topology evidence="1">Multi-pass membrane protein</topology>
    </subcellularLocation>
</comment>
<keyword evidence="2" id="KW-0813">Transport</keyword>
<evidence type="ECO:0000256" key="7">
    <source>
        <dbReference type="ARBA" id="ARBA00022840"/>
    </source>
</evidence>
<dbReference type="EMBL" id="LPHB01000056">
    <property type="protein sequence ID" value="KWA58612.1"/>
    <property type="molecule type" value="Genomic_DNA"/>
</dbReference>
<dbReference type="PROSITE" id="PS00211">
    <property type="entry name" value="ABC_TRANSPORTER_1"/>
    <property type="match status" value="1"/>
</dbReference>
<feature type="domain" description="ABC transmembrane type-1" evidence="12">
    <location>
        <begin position="32"/>
        <end position="320"/>
    </location>
</feature>
<feature type="transmembrane region" description="Helical" evidence="10">
    <location>
        <begin position="68"/>
        <end position="90"/>
    </location>
</feature>
<dbReference type="PANTHER" id="PTHR24221">
    <property type="entry name" value="ATP-BINDING CASSETTE SUB-FAMILY B"/>
    <property type="match status" value="1"/>
</dbReference>
<dbReference type="InterPro" id="IPR003439">
    <property type="entry name" value="ABC_transporter-like_ATP-bd"/>
</dbReference>
<dbReference type="PANTHER" id="PTHR24221:SF654">
    <property type="entry name" value="ATP-BINDING CASSETTE SUB-FAMILY B MEMBER 6"/>
    <property type="match status" value="1"/>
</dbReference>
<dbReference type="SUPFAM" id="SSF90123">
    <property type="entry name" value="ABC transporter transmembrane region"/>
    <property type="match status" value="1"/>
</dbReference>
<dbReference type="RefSeq" id="WP_059810559.1">
    <property type="nucleotide sequence ID" value="NZ_CP013461.1"/>
</dbReference>
<dbReference type="PROSITE" id="PS50893">
    <property type="entry name" value="ABC_TRANSPORTER_2"/>
    <property type="match status" value="1"/>
</dbReference>
<dbReference type="PROSITE" id="PS50929">
    <property type="entry name" value="ABC_TM1F"/>
    <property type="match status" value="1"/>
</dbReference>
<evidence type="ECO:0000256" key="3">
    <source>
        <dbReference type="ARBA" id="ARBA00022475"/>
    </source>
</evidence>
<dbReference type="InterPro" id="IPR017871">
    <property type="entry name" value="ABC_transporter-like_CS"/>
</dbReference>
<dbReference type="Pfam" id="PF00005">
    <property type="entry name" value="ABC_tran"/>
    <property type="match status" value="1"/>
</dbReference>
<gene>
    <name evidence="14" type="ORF">DF017_19100</name>
    <name evidence="13" type="ORF">WT44_20785</name>
</gene>
<sequence length="620" mass="67195">MTRKTTQQGDHAFQAVFGFTLHYWRRQPARVAAVAAFSLLAALADVLTPLFAGRLVDALALGVTNRAAAWHAALSAFGVLAALGIGATLLRQGVYVNIIALTLKMMGEIATASFQRVQRFSTDWHANNFAGSTVRKITRGIWALDLLNDTLLIALLPSLTILVGATVLLGSHWPLMGLVVGLGSLLYIAVTVAMSLGFVAPAARLGNLWDTRMGGSLADAVSCNAVVKAFGAEVREEARLSRVIGKWQKRTRRSWLRGTFNGGLQGAMLVAIQAAMIGVALKLWASGAASVGDIAFALTMFFMLQGYLRDVGFHIRNLQRSVNDMEELVALERHPLGIDDKPDAQPIRITQGEIRFEHVTFRYGNHPVALYDDFSMRIAPGERVGLVGHSGSGKTTFIKLIQRLYDVSGGRITIDGQDIAQARQDSLRGQIAIVQQEPVLFHRTLAENIAYARPGASRADIERAARLASAHDFIAALPDGYDTLVGERGIKLSGGERQRVAIARAFLADAPILILDEATSSLDSESEVLIQQAMERLMEGRTTLVVAHRLSTVRALDRLLVLDRGKVIEEGSHDALIRIDGGVYRRLFERQALELAKGLADGPRRDALDGAKPLGQPAEA</sequence>
<dbReference type="InterPro" id="IPR036640">
    <property type="entry name" value="ABC1_TM_sf"/>
</dbReference>